<comment type="similarity">
    <text evidence="2">Belongs to the TULIP P47 family.</text>
</comment>
<evidence type="ECO:0000256" key="2">
    <source>
        <dbReference type="ARBA" id="ARBA00035010"/>
    </source>
</evidence>
<keyword evidence="3" id="KW-1133">Transmembrane helix</keyword>
<evidence type="ECO:0000259" key="4">
    <source>
        <dbReference type="Pfam" id="PF06597"/>
    </source>
</evidence>
<keyword evidence="6" id="KW-0528">Neurotoxin</keyword>
<dbReference type="EMBL" id="HQ441176">
    <property type="protein sequence ID" value="ADU57949.1"/>
    <property type="molecule type" value="Genomic_DNA"/>
</dbReference>
<dbReference type="EMBL" id="KC516868">
    <property type="protein sequence ID" value="AGL45011.1"/>
    <property type="molecule type" value="Genomic_DNA"/>
</dbReference>
<keyword evidence="3" id="KW-0812">Transmembrane</keyword>
<reference evidence="5" key="1">
    <citation type="journal article" date="2011" name="Appl. Environ. Microbiol.">
        <title>Novel Structural Elements within the Nonproteolytic Clostridium botulinum Type F Toxin Gene Cluster.</title>
        <authorList>
            <person name="Dover N."/>
            <person name="Barash J.R."/>
            <person name="Hill K.K."/>
            <person name="Detter J.C."/>
            <person name="Arnon S.S."/>
        </authorList>
    </citation>
    <scope>NUCLEOTIDE SEQUENCE</scope>
    <source>
        <strain evidence="5">IBCA66-5436</strain>
    </source>
</reference>
<dbReference type="Pfam" id="PF06597">
    <property type="entry name" value="Clostridium_P47"/>
    <property type="match status" value="1"/>
</dbReference>
<gene>
    <name evidence="5" type="primary">orfX3</name>
    <name evidence="6" type="synonym">orf-X3</name>
</gene>
<protein>
    <submittedName>
        <fullName evidence="6">Neurotoxin accessory protein</fullName>
    </submittedName>
    <submittedName>
        <fullName evidence="5">OrfX3</fullName>
    </submittedName>
</protein>
<proteinExistence type="inferred from homology"/>
<accession>E9N6Q4</accession>
<dbReference type="AlphaFoldDB" id="E9N6Q4"/>
<evidence type="ECO:0000313" key="9">
    <source>
        <dbReference type="EMBL" id="AGL45131.1"/>
    </source>
</evidence>
<evidence type="ECO:0000256" key="1">
    <source>
        <dbReference type="ARBA" id="ARBA00023026"/>
    </source>
</evidence>
<keyword evidence="6" id="KW-0800">Toxin</keyword>
<dbReference type="EMBL" id="KC516872">
    <property type="protein sequence ID" value="AGL45171.1"/>
    <property type="molecule type" value="Genomic_DNA"/>
</dbReference>
<dbReference type="PATRIC" id="fig|1491.442.peg.2076"/>
<evidence type="ECO:0000313" key="10">
    <source>
        <dbReference type="EMBL" id="AGL45171.1"/>
    </source>
</evidence>
<evidence type="ECO:0000313" key="7">
    <source>
        <dbReference type="EMBL" id="AGL45051.1"/>
    </source>
</evidence>
<keyword evidence="1" id="KW-0843">Virulence</keyword>
<dbReference type="EMBL" id="KC516870">
    <property type="protein sequence ID" value="AGL45091.1"/>
    <property type="molecule type" value="Genomic_DNA"/>
</dbReference>
<feature type="transmembrane region" description="Helical" evidence="3">
    <location>
        <begin position="408"/>
        <end position="438"/>
    </location>
</feature>
<name>E9N6Q4_CLOBO</name>
<sequence length="500" mass="56191">MQTTILNNKEQVTTLNWDTVYAIPINVVNEAINLKHPTPKYFEFSDSKSGSCKGKFNEWQIITGGDGGNIRLKIPIEDFEANIIGKYESGKGGFRSANLEIQVKLKYLPHSPQIKNKGEELVDLKLRTKSDNPEDPVIVIIPTTENVEGFYFYEDTRKSLFLSEDDQFIMRYFERLIKKWFEKNLDLFNYIFNTVNLNLYISNNEKWKWTKPSYVNYAYSEIEGDLSKSTLGVLCMTGGRKGTKNQQQKIDPNAIPKNSQSGFLISEERLLKDILLPTIPKKFPKCNGDEFEVINQSGQEGSYNYILKLKENKKIFLDDIIACGQNCTPYIQSMSVSLLGSYLRLKSTTRVDLPLGVSSICETMCEYRFKLSKNNKGEQTIAYKQIGNPINKQYSENTGNVAWDIVKAFLGISLAFVLAVVPGVGSFLAVSIIGGTLVGTISNIPKFIENYNANTSPSIDLSLENSVSEITWNSSDIFNLNYVGLAGPLQLGGTLQVQNS</sequence>
<dbReference type="EMBL" id="KC516869">
    <property type="protein sequence ID" value="AGL45051.1"/>
    <property type="molecule type" value="Genomic_DNA"/>
</dbReference>
<reference evidence="6" key="2">
    <citation type="journal article" date="2013" name="Genome Biol. Evol.">
        <title>The Type F6 Neurotoxin Gene Cluster Locus of Group II Clostridium botulinum Has Evolved by Successive Disruption of Two Different Ancestral Precursors.</title>
        <authorList>
            <person name="Carter A.T."/>
            <person name="Stringer S.C."/>
            <person name="Webb M.D."/>
            <person name="Peck M.W."/>
        </authorList>
    </citation>
    <scope>NUCLEOTIDE SEQUENCE</scope>
    <source>
        <strain evidence="8">Craig610</strain>
        <strain evidence="9">Eklund202F</strain>
        <strain evidence="10">HobbsFT10</strain>
        <strain evidence="6">IFR 06/001</strain>
        <strain evidence="7">IFR 06/005</strain>
    </source>
</reference>
<organism evidence="5">
    <name type="scientific">Clostridium botulinum</name>
    <dbReference type="NCBI Taxonomy" id="1491"/>
    <lineage>
        <taxon>Bacteria</taxon>
        <taxon>Bacillati</taxon>
        <taxon>Bacillota</taxon>
        <taxon>Clostridia</taxon>
        <taxon>Eubacteriales</taxon>
        <taxon>Clostridiaceae</taxon>
        <taxon>Clostridium</taxon>
    </lineage>
</organism>
<evidence type="ECO:0000313" key="5">
    <source>
        <dbReference type="EMBL" id="ADU57949.1"/>
    </source>
</evidence>
<evidence type="ECO:0000313" key="6">
    <source>
        <dbReference type="EMBL" id="AGL45011.1"/>
    </source>
</evidence>
<evidence type="ECO:0000256" key="3">
    <source>
        <dbReference type="SAM" id="Phobius"/>
    </source>
</evidence>
<keyword evidence="3" id="KW-0472">Membrane</keyword>
<dbReference type="InterPro" id="IPR010567">
    <property type="entry name" value="OrfX2/OrfX3/P47"/>
</dbReference>
<evidence type="ECO:0000313" key="8">
    <source>
        <dbReference type="EMBL" id="AGL45091.1"/>
    </source>
</evidence>
<dbReference type="EMBL" id="KC516871">
    <property type="protein sequence ID" value="AGL45131.1"/>
    <property type="molecule type" value="Genomic_DNA"/>
</dbReference>
<feature type="domain" description="Protein OrfX2/OrfX3/P47" evidence="4">
    <location>
        <begin position="14"/>
        <end position="493"/>
    </location>
</feature>